<dbReference type="PROSITE" id="PS51745">
    <property type="entry name" value="PB1"/>
    <property type="match status" value="1"/>
</dbReference>
<dbReference type="PANTHER" id="PTHR31734">
    <property type="entry name" value="AUXIN-RESPONSIVE PROTEIN IAA17"/>
    <property type="match status" value="1"/>
</dbReference>
<feature type="domain" description="PB1" evidence="11">
    <location>
        <begin position="139"/>
        <end position="227"/>
    </location>
</feature>
<dbReference type="OrthoDB" id="1900465at2759"/>
<keyword evidence="4 10" id="KW-0678">Repressor</keyword>
<keyword evidence="5 10" id="KW-0805">Transcription regulation</keyword>
<name>A0A6B9VDF6_ARAHY</name>
<evidence type="ECO:0000256" key="1">
    <source>
        <dbReference type="ARBA" id="ARBA00004123"/>
    </source>
</evidence>
<protein>
    <recommendedName>
        <fullName evidence="10">Auxin-induced protein</fullName>
    </recommendedName>
</protein>
<evidence type="ECO:0000256" key="5">
    <source>
        <dbReference type="ARBA" id="ARBA00023015"/>
    </source>
</evidence>
<keyword evidence="6 10" id="KW-0804">Transcription</keyword>
<evidence type="ECO:0000259" key="11">
    <source>
        <dbReference type="PROSITE" id="PS51745"/>
    </source>
</evidence>
<dbReference type="Gene3D" id="3.10.20.90">
    <property type="entry name" value="Phosphatidylinositol 3-kinase Catalytic Subunit, Chain A, domain 1"/>
    <property type="match status" value="1"/>
</dbReference>
<accession>A0A6B9VDF6</accession>
<dbReference type="Pfam" id="PF02309">
    <property type="entry name" value="AUX_IAA"/>
    <property type="match status" value="1"/>
</dbReference>
<dbReference type="AlphaFoldDB" id="A0A6B9VDF6"/>
<evidence type="ECO:0000256" key="7">
    <source>
        <dbReference type="ARBA" id="ARBA00023242"/>
    </source>
</evidence>
<dbReference type="Proteomes" id="UP000464620">
    <property type="component" value="Chromosome B09"/>
</dbReference>
<evidence type="ECO:0000313" key="12">
    <source>
        <dbReference type="EMBL" id="QHN79700.1"/>
    </source>
</evidence>
<comment type="function">
    <text evidence="9">Aux/IAA proteins are short-lived transcriptional factors that function as repressors of early auxin response genes at low auxin concentrations. Repression is thought to result from the interaction with auxin response factors (ARFs), proteins that bind to the auxin-responsive promoter element (AuxRE). Formation of heterodimers with ARF proteins may alter their ability to modulate early auxin response genes expression.</text>
</comment>
<dbReference type="GO" id="GO:0005634">
    <property type="term" value="C:nucleus"/>
    <property type="evidence" value="ECO:0007669"/>
    <property type="project" value="UniProtKB-SubCell"/>
</dbReference>
<dbReference type="EMBL" id="CP031001">
    <property type="protein sequence ID" value="QHN79700.1"/>
    <property type="molecule type" value="Genomic_DNA"/>
</dbReference>
<dbReference type="InterPro" id="IPR033389">
    <property type="entry name" value="AUX/IAA_dom"/>
</dbReference>
<gene>
    <name evidence="12" type="ORF">DS421_19g672210</name>
</gene>
<dbReference type="InterPro" id="IPR003311">
    <property type="entry name" value="AUX_IAA"/>
</dbReference>
<comment type="subcellular location">
    <subcellularLocation>
        <location evidence="1 10">Nucleus</location>
    </subcellularLocation>
</comment>
<dbReference type="SMR" id="A0A6B9VDF6"/>
<dbReference type="PANTHER" id="PTHR31734:SF114">
    <property type="entry name" value="AUXIN-RESPONSIVE PROTEIN IAA32"/>
    <property type="match status" value="1"/>
</dbReference>
<proteinExistence type="inferred from homology"/>
<keyword evidence="7 10" id="KW-0539">Nucleus</keyword>
<evidence type="ECO:0000313" key="13">
    <source>
        <dbReference type="Proteomes" id="UP000464620"/>
    </source>
</evidence>
<dbReference type="SUPFAM" id="SSF54277">
    <property type="entry name" value="CAD &amp; PB1 domains"/>
    <property type="match status" value="1"/>
</dbReference>
<comment type="similarity">
    <text evidence="2 10">Belongs to the Aux/IAA family.</text>
</comment>
<sequence>MEKLSLSSMCSWTCHLDSYLVSSLRYFTINRLSSTLVSNTYIYCLAILSEADIITMDSNTSSFLLNSSTFHSVFYQDKQSDDIIDLGLSLKTVQHEASHSSANLYDDDIMDWPHSNLNLKNSSKNFDEEIEGVQSNERWAYVKVNMDRVTIGRKICILDHGGYSSLAIQLEDMFGSQSLSGLRLFQPDSEYSLFYKDREDNWRSVGDVPWKEFVECVKRLRIAKRNAGLASCSSGYI</sequence>
<evidence type="ECO:0000256" key="2">
    <source>
        <dbReference type="ARBA" id="ARBA00006728"/>
    </source>
</evidence>
<dbReference type="GO" id="GO:0009734">
    <property type="term" value="P:auxin-activated signaling pathway"/>
    <property type="evidence" value="ECO:0007669"/>
    <property type="project" value="UniProtKB-UniRule"/>
</dbReference>
<evidence type="ECO:0000256" key="4">
    <source>
        <dbReference type="ARBA" id="ARBA00022491"/>
    </source>
</evidence>
<evidence type="ECO:0000256" key="10">
    <source>
        <dbReference type="RuleBase" id="RU004549"/>
    </source>
</evidence>
<evidence type="ECO:0000256" key="3">
    <source>
        <dbReference type="ARBA" id="ARBA00011726"/>
    </source>
</evidence>
<organism evidence="12 13">
    <name type="scientific">Arachis hypogaea</name>
    <name type="common">Peanut</name>
    <dbReference type="NCBI Taxonomy" id="3818"/>
    <lineage>
        <taxon>Eukaryota</taxon>
        <taxon>Viridiplantae</taxon>
        <taxon>Streptophyta</taxon>
        <taxon>Embryophyta</taxon>
        <taxon>Tracheophyta</taxon>
        <taxon>Spermatophyta</taxon>
        <taxon>Magnoliopsida</taxon>
        <taxon>eudicotyledons</taxon>
        <taxon>Gunneridae</taxon>
        <taxon>Pentapetalae</taxon>
        <taxon>rosids</taxon>
        <taxon>fabids</taxon>
        <taxon>Fabales</taxon>
        <taxon>Fabaceae</taxon>
        <taxon>Papilionoideae</taxon>
        <taxon>50 kb inversion clade</taxon>
        <taxon>dalbergioids sensu lato</taxon>
        <taxon>Dalbergieae</taxon>
        <taxon>Pterocarpus clade</taxon>
        <taxon>Arachis</taxon>
    </lineage>
</organism>
<reference evidence="12 13" key="1">
    <citation type="submission" date="2020-01" db="EMBL/GenBank/DDBJ databases">
        <title>Genome sequence of Arachis hypogaea, cultivar Shitouqi.</title>
        <authorList>
            <person name="Zhuang W."/>
            <person name="Chen H."/>
            <person name="Varshney R."/>
            <person name="Wang D."/>
            <person name="Ming R."/>
        </authorList>
    </citation>
    <scope>NUCLEOTIDE SEQUENCE [LARGE SCALE GENOMIC DNA]</scope>
    <source>
        <tissue evidence="12">Young leaf</tissue>
    </source>
</reference>
<evidence type="ECO:0000256" key="9">
    <source>
        <dbReference type="ARBA" id="ARBA00025283"/>
    </source>
</evidence>
<dbReference type="Gramene" id="arahy.Tifrunner.gnm2.ann2.Ah09g388100.1">
    <property type="protein sequence ID" value="arahy.Tifrunner.gnm2.ann2.Ah09g388100.1-CDS"/>
    <property type="gene ID" value="arahy.Tifrunner.gnm2.ann2.Ah09g388100"/>
</dbReference>
<dbReference type="InterPro" id="IPR053793">
    <property type="entry name" value="PB1-like"/>
</dbReference>
<evidence type="ECO:0000256" key="6">
    <source>
        <dbReference type="ARBA" id="ARBA00023163"/>
    </source>
</evidence>
<dbReference type="GO" id="GO:0006355">
    <property type="term" value="P:regulation of DNA-templated transcription"/>
    <property type="evidence" value="ECO:0007669"/>
    <property type="project" value="InterPro"/>
</dbReference>
<keyword evidence="8 10" id="KW-0927">Auxin signaling pathway</keyword>
<evidence type="ECO:0000256" key="8">
    <source>
        <dbReference type="ARBA" id="ARBA00023294"/>
    </source>
</evidence>
<comment type="subunit">
    <text evidence="3 10">Homodimers and heterodimers.</text>
</comment>